<dbReference type="Proteomes" id="UP000789920">
    <property type="component" value="Unassembled WGS sequence"/>
</dbReference>
<feature type="non-terminal residue" evidence="1">
    <location>
        <position position="1"/>
    </location>
</feature>
<dbReference type="EMBL" id="CAJVQC010107703">
    <property type="protein sequence ID" value="CAG8833909.1"/>
    <property type="molecule type" value="Genomic_DNA"/>
</dbReference>
<name>A0ACA9SC77_9GLOM</name>
<proteinExistence type="predicted"/>
<accession>A0ACA9SC77</accession>
<evidence type="ECO:0000313" key="1">
    <source>
        <dbReference type="EMBL" id="CAG8833909.1"/>
    </source>
</evidence>
<reference evidence="1" key="1">
    <citation type="submission" date="2021-06" db="EMBL/GenBank/DDBJ databases">
        <authorList>
            <person name="Kallberg Y."/>
            <person name="Tangrot J."/>
            <person name="Rosling A."/>
        </authorList>
    </citation>
    <scope>NUCLEOTIDE SEQUENCE</scope>
    <source>
        <strain evidence="1">MA461A</strain>
    </source>
</reference>
<sequence>PTKHTVFKALNDKTKNNELSVKVDGLPRGFYRLCTMSSTHSHQPVIMPVAQRGSQDDCIRFKVVKK</sequence>
<keyword evidence="2" id="KW-1185">Reference proteome</keyword>
<gene>
    <name evidence="1" type="ORF">RPERSI_LOCUS29004</name>
</gene>
<protein>
    <submittedName>
        <fullName evidence="1">36870_t:CDS:1</fullName>
    </submittedName>
</protein>
<comment type="caution">
    <text evidence="1">The sequence shown here is derived from an EMBL/GenBank/DDBJ whole genome shotgun (WGS) entry which is preliminary data.</text>
</comment>
<evidence type="ECO:0000313" key="2">
    <source>
        <dbReference type="Proteomes" id="UP000789920"/>
    </source>
</evidence>
<organism evidence="1 2">
    <name type="scientific">Racocetra persica</name>
    <dbReference type="NCBI Taxonomy" id="160502"/>
    <lineage>
        <taxon>Eukaryota</taxon>
        <taxon>Fungi</taxon>
        <taxon>Fungi incertae sedis</taxon>
        <taxon>Mucoromycota</taxon>
        <taxon>Glomeromycotina</taxon>
        <taxon>Glomeromycetes</taxon>
        <taxon>Diversisporales</taxon>
        <taxon>Gigasporaceae</taxon>
        <taxon>Racocetra</taxon>
    </lineage>
</organism>